<keyword evidence="1" id="KW-0732">Signal</keyword>
<dbReference type="EMBL" id="CM000640">
    <property type="protein sequence ID" value="EED93705.1"/>
    <property type="molecule type" value="Genomic_DNA"/>
</dbReference>
<reference evidence="3 4" key="1">
    <citation type="journal article" date="2004" name="Science">
        <title>The genome of the diatom Thalassiosira pseudonana: ecology, evolution, and metabolism.</title>
        <authorList>
            <person name="Armbrust E.V."/>
            <person name="Berges J.A."/>
            <person name="Bowler C."/>
            <person name="Green B.R."/>
            <person name="Martinez D."/>
            <person name="Putnam N.H."/>
            <person name="Zhou S."/>
            <person name="Allen A.E."/>
            <person name="Apt K.E."/>
            <person name="Bechner M."/>
            <person name="Brzezinski M.A."/>
            <person name="Chaal B.K."/>
            <person name="Chiovitti A."/>
            <person name="Davis A.K."/>
            <person name="Demarest M.S."/>
            <person name="Detter J.C."/>
            <person name="Glavina T."/>
            <person name="Goodstein D."/>
            <person name="Hadi M.Z."/>
            <person name="Hellsten U."/>
            <person name="Hildebrand M."/>
            <person name="Jenkins B.D."/>
            <person name="Jurka J."/>
            <person name="Kapitonov V.V."/>
            <person name="Kroger N."/>
            <person name="Lau W.W."/>
            <person name="Lane T.W."/>
            <person name="Larimer F.W."/>
            <person name="Lippmeier J.C."/>
            <person name="Lucas S."/>
            <person name="Medina M."/>
            <person name="Montsant A."/>
            <person name="Obornik M."/>
            <person name="Parker M.S."/>
            <person name="Palenik B."/>
            <person name="Pazour G.J."/>
            <person name="Richardson P.M."/>
            <person name="Rynearson T.A."/>
            <person name="Saito M.A."/>
            <person name="Schwartz D.C."/>
            <person name="Thamatrakoln K."/>
            <person name="Valentin K."/>
            <person name="Vardi A."/>
            <person name="Wilkerson F.P."/>
            <person name="Rokhsar D.S."/>
        </authorList>
    </citation>
    <scope>NUCLEOTIDE SEQUENCE [LARGE SCALE GENOMIC DNA]</scope>
    <source>
        <strain evidence="3 4">CCMP1335</strain>
    </source>
</reference>
<evidence type="ECO:0000313" key="3">
    <source>
        <dbReference type="EMBL" id="EED93705.1"/>
    </source>
</evidence>
<dbReference type="eggNOG" id="ENOG502SQK3">
    <property type="taxonomic scope" value="Eukaryota"/>
</dbReference>
<evidence type="ECO:0000259" key="2">
    <source>
        <dbReference type="Pfam" id="PF07534"/>
    </source>
</evidence>
<proteinExistence type="predicted"/>
<keyword evidence="4" id="KW-1185">Reference proteome</keyword>
<protein>
    <recommendedName>
        <fullName evidence="2">TLDc domain-containing protein</fullName>
    </recommendedName>
</protein>
<dbReference type="InParanoid" id="B8BXH0"/>
<organism evidence="3 4">
    <name type="scientific">Thalassiosira pseudonana</name>
    <name type="common">Marine diatom</name>
    <name type="synonym">Cyclotella nana</name>
    <dbReference type="NCBI Taxonomy" id="35128"/>
    <lineage>
        <taxon>Eukaryota</taxon>
        <taxon>Sar</taxon>
        <taxon>Stramenopiles</taxon>
        <taxon>Ochrophyta</taxon>
        <taxon>Bacillariophyta</taxon>
        <taxon>Coscinodiscophyceae</taxon>
        <taxon>Thalassiosirophycidae</taxon>
        <taxon>Thalassiosirales</taxon>
        <taxon>Thalassiosiraceae</taxon>
        <taxon>Thalassiosira</taxon>
    </lineage>
</organism>
<dbReference type="OMA" id="NPRGWAS"/>
<dbReference type="PaxDb" id="35128-Thaps3327"/>
<dbReference type="Pfam" id="PF07534">
    <property type="entry name" value="TLD"/>
    <property type="match status" value="1"/>
</dbReference>
<reference evidence="3 4" key="2">
    <citation type="journal article" date="2008" name="Nature">
        <title>The Phaeodactylum genome reveals the evolutionary history of diatom genomes.</title>
        <authorList>
            <person name="Bowler C."/>
            <person name="Allen A.E."/>
            <person name="Badger J.H."/>
            <person name="Grimwood J."/>
            <person name="Jabbari K."/>
            <person name="Kuo A."/>
            <person name="Maheswari U."/>
            <person name="Martens C."/>
            <person name="Maumus F."/>
            <person name="Otillar R.P."/>
            <person name="Rayko E."/>
            <person name="Salamov A."/>
            <person name="Vandepoele K."/>
            <person name="Beszteri B."/>
            <person name="Gruber A."/>
            <person name="Heijde M."/>
            <person name="Katinka M."/>
            <person name="Mock T."/>
            <person name="Valentin K."/>
            <person name="Verret F."/>
            <person name="Berges J.A."/>
            <person name="Brownlee C."/>
            <person name="Cadoret J.P."/>
            <person name="Chiovitti A."/>
            <person name="Choi C.J."/>
            <person name="Coesel S."/>
            <person name="De Martino A."/>
            <person name="Detter J.C."/>
            <person name="Durkin C."/>
            <person name="Falciatore A."/>
            <person name="Fournet J."/>
            <person name="Haruta M."/>
            <person name="Huysman M.J."/>
            <person name="Jenkins B.D."/>
            <person name="Jiroutova K."/>
            <person name="Jorgensen R.E."/>
            <person name="Joubert Y."/>
            <person name="Kaplan A."/>
            <person name="Kroger N."/>
            <person name="Kroth P.G."/>
            <person name="La Roche J."/>
            <person name="Lindquist E."/>
            <person name="Lommer M."/>
            <person name="Martin-Jezequel V."/>
            <person name="Lopez P.J."/>
            <person name="Lucas S."/>
            <person name="Mangogna M."/>
            <person name="McGinnis K."/>
            <person name="Medlin L.K."/>
            <person name="Montsant A."/>
            <person name="Oudot-Le Secq M.P."/>
            <person name="Napoli C."/>
            <person name="Obornik M."/>
            <person name="Parker M.S."/>
            <person name="Petit J.L."/>
            <person name="Porcel B.M."/>
            <person name="Poulsen N."/>
            <person name="Robison M."/>
            <person name="Rychlewski L."/>
            <person name="Rynearson T.A."/>
            <person name="Schmutz J."/>
            <person name="Shapiro H."/>
            <person name="Siaut M."/>
            <person name="Stanley M."/>
            <person name="Sussman M.R."/>
            <person name="Taylor A.R."/>
            <person name="Vardi A."/>
            <person name="von Dassow P."/>
            <person name="Vyverman W."/>
            <person name="Willis A."/>
            <person name="Wyrwicz L.S."/>
            <person name="Rokhsar D.S."/>
            <person name="Weissenbach J."/>
            <person name="Armbrust E.V."/>
            <person name="Green B.R."/>
            <person name="Van de Peer Y."/>
            <person name="Grigoriev I.V."/>
        </authorList>
    </citation>
    <scope>NUCLEOTIDE SEQUENCE [LARGE SCALE GENOMIC DNA]</scope>
    <source>
        <strain evidence="3 4">CCMP1335</strain>
    </source>
</reference>
<dbReference type="STRING" id="35128.B8BXH0"/>
<feature type="chain" id="PRO_5002869420" description="TLDc domain-containing protein" evidence="1">
    <location>
        <begin position="21"/>
        <end position="257"/>
    </location>
</feature>
<sequence length="257" mass="28247">MKRFAIYKAAALALPMLVASFTSSQHRATIRQPSNLYIFGNKGEASTSVTNERTYPESKPATYDLLPGNPFDFGPEGIAKQLLKQTQLENRKLKVIYNAKKDGWDARKFHQKVDGKGASVVLAKVRGQWIGGYNPRGWASLGGSRPSIASFLFYQKLFTFQKLRVNRTGGMACGRDEFDQGIYFGSDAFAIPLQGNKPRNVASRLGYFFECGPENKSTLLPVKGEDAKVEELYVVAGVYAPGEDIPNAGGVTDLGLY</sequence>
<feature type="domain" description="TLDc" evidence="2">
    <location>
        <begin position="86"/>
        <end position="191"/>
    </location>
</feature>
<dbReference type="HOGENOM" id="CLU_1083709_0_0_1"/>
<feature type="signal peptide" evidence="1">
    <location>
        <begin position="1"/>
        <end position="20"/>
    </location>
</feature>
<dbReference type="AlphaFoldDB" id="B8BXH0"/>
<dbReference type="GeneID" id="7444724"/>
<accession>B8BXH0</accession>
<evidence type="ECO:0000313" key="4">
    <source>
        <dbReference type="Proteomes" id="UP000001449"/>
    </source>
</evidence>
<dbReference type="KEGG" id="tps:THAPSDRAFT_3327"/>
<gene>
    <name evidence="3" type="ORF">THAPSDRAFT_3327</name>
</gene>
<evidence type="ECO:0000256" key="1">
    <source>
        <dbReference type="SAM" id="SignalP"/>
    </source>
</evidence>
<dbReference type="Proteomes" id="UP000001449">
    <property type="component" value="Chromosome 3"/>
</dbReference>
<dbReference type="RefSeq" id="XP_002288269.1">
    <property type="nucleotide sequence ID" value="XM_002288233.1"/>
</dbReference>
<dbReference type="InterPro" id="IPR006571">
    <property type="entry name" value="TLDc_dom"/>
</dbReference>
<name>B8BXH0_THAPS</name>